<reference evidence="2" key="1">
    <citation type="journal article" date="2019" name="Int. J. Syst. Evol. Microbiol.">
        <title>The Global Catalogue of Microorganisms (GCM) 10K type strain sequencing project: providing services to taxonomists for standard genome sequencing and annotation.</title>
        <authorList>
            <consortium name="The Broad Institute Genomics Platform"/>
            <consortium name="The Broad Institute Genome Sequencing Center for Infectious Disease"/>
            <person name="Wu L."/>
            <person name="Ma J."/>
        </authorList>
    </citation>
    <scope>NUCLEOTIDE SEQUENCE [LARGE SCALE GENOMIC DNA]</scope>
    <source>
        <strain evidence="2">JCM 17066</strain>
    </source>
</reference>
<sequence length="64" mass="7095">MAIITVSATDPRHSRHEEYVEFIDSPSSGFYDSDDFPELFLDEEIAVENGGEDEMQATPKAAAD</sequence>
<name>A0ABW0MCM8_9BURK</name>
<protein>
    <submittedName>
        <fullName evidence="1">Uncharacterized protein</fullName>
    </submittedName>
</protein>
<keyword evidence="2" id="KW-1185">Reference proteome</keyword>
<gene>
    <name evidence="1" type="ORF">ACFPM8_18265</name>
</gene>
<dbReference type="Proteomes" id="UP001596045">
    <property type="component" value="Unassembled WGS sequence"/>
</dbReference>
<dbReference type="RefSeq" id="WP_378999636.1">
    <property type="nucleotide sequence ID" value="NZ_JBHSMT010000029.1"/>
</dbReference>
<comment type="caution">
    <text evidence="1">The sequence shown here is derived from an EMBL/GenBank/DDBJ whole genome shotgun (WGS) entry which is preliminary data.</text>
</comment>
<proteinExistence type="predicted"/>
<dbReference type="EMBL" id="JBHSMT010000029">
    <property type="protein sequence ID" value="MFC5475909.1"/>
    <property type="molecule type" value="Genomic_DNA"/>
</dbReference>
<evidence type="ECO:0000313" key="2">
    <source>
        <dbReference type="Proteomes" id="UP001596045"/>
    </source>
</evidence>
<evidence type="ECO:0000313" key="1">
    <source>
        <dbReference type="EMBL" id="MFC5475909.1"/>
    </source>
</evidence>
<accession>A0ABW0MCM8</accession>
<organism evidence="1 2">
    <name type="scientific">Paraherbaspirillum soli</name>
    <dbReference type="NCBI Taxonomy" id="631222"/>
    <lineage>
        <taxon>Bacteria</taxon>
        <taxon>Pseudomonadati</taxon>
        <taxon>Pseudomonadota</taxon>
        <taxon>Betaproteobacteria</taxon>
        <taxon>Burkholderiales</taxon>
        <taxon>Oxalobacteraceae</taxon>
        <taxon>Paraherbaspirillum</taxon>
    </lineage>
</organism>